<name>A0A7Y0FKU9_9BACT</name>
<dbReference type="EMBL" id="JABBGH010000001">
    <property type="protein sequence ID" value="NML64078.1"/>
    <property type="molecule type" value="Genomic_DNA"/>
</dbReference>
<dbReference type="Proteomes" id="UP000559626">
    <property type="component" value="Unassembled WGS sequence"/>
</dbReference>
<dbReference type="CDD" id="cd12870">
    <property type="entry name" value="MqsA"/>
    <property type="match status" value="1"/>
</dbReference>
<evidence type="ECO:0000313" key="1">
    <source>
        <dbReference type="EMBL" id="NML64078.1"/>
    </source>
</evidence>
<dbReference type="InterPro" id="IPR022453">
    <property type="entry name" value="Znf_MqsA-type"/>
</dbReference>
<sequence>MLCTLCKTGELEPGYATVTLEHNGAVVVFKLVPARVCQNCGDYQLSADVAEQLYERAEAAIAKGAEVEVSRWRMAS</sequence>
<protein>
    <submittedName>
        <fullName evidence="1">Type II toxin-antitoxin system MqsA family antitoxin</fullName>
    </submittedName>
</protein>
<proteinExistence type="predicted"/>
<reference evidence="1 2" key="1">
    <citation type="submission" date="2020-04" db="EMBL/GenBank/DDBJ databases">
        <title>Hymenobacter polaris sp. nov., isolated from Arctic soil.</title>
        <authorList>
            <person name="Dahal R.H."/>
        </authorList>
    </citation>
    <scope>NUCLEOTIDE SEQUENCE [LARGE SCALE GENOMIC DNA]</scope>
    <source>
        <strain evidence="1 2">RP-2-7</strain>
    </source>
</reference>
<organism evidence="1 2">
    <name type="scientific">Hymenobacter polaris</name>
    <dbReference type="NCBI Taxonomy" id="2682546"/>
    <lineage>
        <taxon>Bacteria</taxon>
        <taxon>Pseudomonadati</taxon>
        <taxon>Bacteroidota</taxon>
        <taxon>Cytophagia</taxon>
        <taxon>Cytophagales</taxon>
        <taxon>Hymenobacteraceae</taxon>
        <taxon>Hymenobacter</taxon>
    </lineage>
</organism>
<comment type="caution">
    <text evidence="1">The sequence shown here is derived from an EMBL/GenBank/DDBJ whole genome shotgun (WGS) entry which is preliminary data.</text>
</comment>
<keyword evidence="2" id="KW-1185">Reference proteome</keyword>
<dbReference type="Gene3D" id="3.10.20.860">
    <property type="match status" value="1"/>
</dbReference>
<dbReference type="RefSeq" id="WP_169529403.1">
    <property type="nucleotide sequence ID" value="NZ_JABBGH010000001.1"/>
</dbReference>
<dbReference type="NCBIfam" id="TIGR03831">
    <property type="entry name" value="YgiT_finger"/>
    <property type="match status" value="1"/>
</dbReference>
<accession>A0A7Y0FKU9</accession>
<dbReference type="AlphaFoldDB" id="A0A7Y0FKU9"/>
<evidence type="ECO:0000313" key="2">
    <source>
        <dbReference type="Proteomes" id="UP000559626"/>
    </source>
</evidence>
<gene>
    <name evidence="1" type="ORF">HHL22_02565</name>
</gene>